<dbReference type="Proteomes" id="UP000003195">
    <property type="component" value="Unassembled WGS sequence"/>
</dbReference>
<protein>
    <submittedName>
        <fullName evidence="3">Uncharacterized protein</fullName>
    </submittedName>
</protein>
<feature type="region of interest" description="Disordered" evidence="1">
    <location>
        <begin position="363"/>
        <end position="401"/>
    </location>
</feature>
<dbReference type="RefSeq" id="WP_006941787.1">
    <property type="nucleotide sequence ID" value="NZ_GL538208.1"/>
</dbReference>
<dbReference type="STRING" id="706434.HMPREF9429_00785"/>
<gene>
    <name evidence="3" type="ORF">HMPREF9429_00785</name>
</gene>
<comment type="caution">
    <text evidence="3">The sequence shown here is derived from an EMBL/GenBank/DDBJ whole genome shotgun (WGS) entry which is preliminary data.</text>
</comment>
<feature type="compositionally biased region" description="Polar residues" evidence="1">
    <location>
        <begin position="392"/>
        <end position="401"/>
    </location>
</feature>
<keyword evidence="2" id="KW-1133">Transmembrane helix</keyword>
<evidence type="ECO:0000256" key="1">
    <source>
        <dbReference type="SAM" id="MobiDB-lite"/>
    </source>
</evidence>
<organism evidence="3 4">
    <name type="scientific">Megasphaera micronuciformis F0359</name>
    <dbReference type="NCBI Taxonomy" id="706434"/>
    <lineage>
        <taxon>Bacteria</taxon>
        <taxon>Bacillati</taxon>
        <taxon>Bacillota</taxon>
        <taxon>Negativicutes</taxon>
        <taxon>Veillonellales</taxon>
        <taxon>Veillonellaceae</taxon>
        <taxon>Megasphaera</taxon>
    </lineage>
</organism>
<name>E2ZBF8_9FIRM</name>
<dbReference type="eggNOG" id="ENOG5033QM0">
    <property type="taxonomic scope" value="Bacteria"/>
</dbReference>
<feature type="transmembrane region" description="Helical" evidence="2">
    <location>
        <begin position="184"/>
        <end position="203"/>
    </location>
</feature>
<keyword evidence="2" id="KW-0472">Membrane</keyword>
<feature type="transmembrane region" description="Helical" evidence="2">
    <location>
        <begin position="224"/>
        <end position="242"/>
    </location>
</feature>
<accession>E2ZBF8</accession>
<evidence type="ECO:0000256" key="2">
    <source>
        <dbReference type="SAM" id="Phobius"/>
    </source>
</evidence>
<dbReference type="EMBL" id="AECS01000035">
    <property type="protein sequence ID" value="EFQ04355.1"/>
    <property type="molecule type" value="Genomic_DNA"/>
</dbReference>
<dbReference type="AlphaFoldDB" id="E2ZBF8"/>
<feature type="compositionally biased region" description="Basic and acidic residues" evidence="1">
    <location>
        <begin position="261"/>
        <end position="285"/>
    </location>
</feature>
<proteinExistence type="predicted"/>
<sequence>MKSYIKPAMTAVLVLMFMLLTGFRAQTIIHDDGSETQDVLKVSDSARDKSALESDADEFQKRNYTIMDYDNGNGKGFRAMKTLTSEAANKRSVDRIVHKTFDGIICTMYYIDYTYTDGSIDYLRLGKAMPEDGVDLEYIVSFPSGTDVQSNSPSPDEQGKTYMWRLSDNKSENIRLQATVWHKLTIYAFLFLIVLIVFAVVVMEHRRKRSGDWDTAKRLRRYEVLLLFIPLFILAYMAYEYYEGTHITPGTLTKISEQQQEEQRERDDEEKRAKDLEEKKQKDSNEAVARIRAKATDLTDALKTLARDYAGGKISGSEAKSQAASVAARAKDLVGNESALTEADKEVVSQLVDTIVSEANALAAKAEEAEAKAKKAEENNRQSNSKNRKGDTQQNKTKNNR</sequence>
<reference evidence="3 4" key="1">
    <citation type="submission" date="2010-08" db="EMBL/GenBank/DDBJ databases">
        <authorList>
            <person name="Weinstock G."/>
            <person name="Sodergren E."/>
            <person name="Clifton S."/>
            <person name="Fulton L."/>
            <person name="Fulton B."/>
            <person name="Courtney L."/>
            <person name="Fronick C."/>
            <person name="Harrison M."/>
            <person name="Strong C."/>
            <person name="Farmer C."/>
            <person name="Delahaunty K."/>
            <person name="Markovic C."/>
            <person name="Hall O."/>
            <person name="Minx P."/>
            <person name="Tomlinson C."/>
            <person name="Mitreva M."/>
            <person name="Hou S."/>
            <person name="Chen J."/>
            <person name="Wollam A."/>
            <person name="Pepin K.H."/>
            <person name="Johnson M."/>
            <person name="Bhonagiri V."/>
            <person name="Zhang X."/>
            <person name="Suruliraj S."/>
            <person name="Warren W."/>
            <person name="Chinwalla A."/>
            <person name="Mardis E.R."/>
            <person name="Wilson R.K."/>
        </authorList>
    </citation>
    <scope>NUCLEOTIDE SEQUENCE [LARGE SCALE GENOMIC DNA]</scope>
    <source>
        <strain evidence="3 4">F0359</strain>
    </source>
</reference>
<evidence type="ECO:0000313" key="3">
    <source>
        <dbReference type="EMBL" id="EFQ04355.1"/>
    </source>
</evidence>
<evidence type="ECO:0000313" key="4">
    <source>
        <dbReference type="Proteomes" id="UP000003195"/>
    </source>
</evidence>
<dbReference type="HOGENOM" id="CLU_686624_0_0_9"/>
<feature type="compositionally biased region" description="Basic and acidic residues" evidence="1">
    <location>
        <begin position="365"/>
        <end position="380"/>
    </location>
</feature>
<keyword evidence="4" id="KW-1185">Reference proteome</keyword>
<feature type="region of interest" description="Disordered" evidence="1">
    <location>
        <begin position="256"/>
        <end position="288"/>
    </location>
</feature>
<keyword evidence="2" id="KW-0812">Transmembrane</keyword>